<dbReference type="Pfam" id="PF12624">
    <property type="entry name" value="VPS13_N"/>
    <property type="match status" value="1"/>
</dbReference>
<reference evidence="4" key="1">
    <citation type="submission" date="2025-08" db="UniProtKB">
        <authorList>
            <consortium name="RefSeq"/>
        </authorList>
    </citation>
    <scope>IDENTIFICATION</scope>
    <source>
        <tissue evidence="4">Muscle</tissue>
    </source>
</reference>
<dbReference type="RefSeq" id="XP_013777791.1">
    <property type="nucleotide sequence ID" value="XM_013922337.1"/>
</dbReference>
<dbReference type="PANTHER" id="PTHR16166:SF146">
    <property type="entry name" value="VACUOLAR PROTEIN SORTING-ASSOCIATED PROTEIN 13A-LIKE ISOFORM X1"/>
    <property type="match status" value="1"/>
</dbReference>
<sequence length="1088" mass="123987">MFEDVVAYLLNKYLGKYVQNLDSENLNVGIFSGTVQLTDLQLKPEALYELDLPIEVKGGCIGKISIDIPWTGLYSEPVLVHIEDILVLAGPVTNKDYDPEKQRLLMQAWKQKHLDDLQDPTLDANLGNEPRGFFENLAATIINNVQVSIQNIHIRYEDSVSNPNAAISCGVALQSLTAITTNNRWKPTQLNSSATNLFKLLKLESFSIYMNTNCNPQNWARNLLSNNNNWKNALKKGLATFSIQQEEFEFIVKPISAKVKMIFNKSNEAKIPKLLVDFVLQDAASQLSRNQYLGILTLAESFQMLLINQQYLKYHPRVPLEGHAKQWWKYAYKAIVQTSIRPYSWKHIQEHRKKYKEYKEQYRKRLCYPEDTELGLHLKKLEDHFDVFNILMAREHAKIEFAKENPSCIKRKTKDTYWWSWLSTDSGEREQVEVPIEKEKTLWSKLTTEEKERLYEAIGYKEDKGIPEASVQYIAHKLNFTLANCTLSLINFEKEILVATLTQCLISVETRPVAKALKISARTESFLVEGASIENDLVPIMTADNISLSSTPNPVFAVDFEVNPLHVKADYGFVVNVEPVEVVYHEHALSEVFSFFHVPSVSTDDIIKMASEKLHGLAQIGEAGLEYAIKNHKTIDVNLDLKSPYLVIPQHGSLQRGGSVLVLDMGRLTVKSELQQDRLSNVEDTKMEIDQRLYDIFDVTFSDIQVLFTDSGDEWRTARQLPESEIHLMPKVNIMALFSNSIEPSYRLLPRQKLKMTLPSLKLNLSDRRITLLADFMNNLPVPHILRPEDREFGDVLDGSVHSSATIGFPVNLKEVHLDPTTPELRHMKNLLSRVSENVQVERGISESPPRIGKYFSVSDHSDEETEEWARTVDLPGFEDNMSASNTIHVLLQLWIGEVVLHLARSSDHVDKPYLMLRIEKLRTEFAFMDYGPAIQASLGGIQLVDKLHTGSSGEYMELIRSKQKSDMITVLYRKVKANCPEFKSHFHQVEHSLVVSLTAISVTFHREAFITLWRFIPYVITKIQPKNQLSASLFSSVVPDTTSLILYAQNDPPVPPGSTKFGISARIDEVRVKLCDTDMELIELKIA</sequence>
<dbReference type="GeneID" id="106462411"/>
<evidence type="ECO:0000313" key="4">
    <source>
        <dbReference type="RefSeq" id="XP_013777791.1"/>
    </source>
</evidence>
<dbReference type="Proteomes" id="UP000694941">
    <property type="component" value="Unplaced"/>
</dbReference>
<keyword evidence="1" id="KW-0813">Transport</keyword>
<proteinExistence type="predicted"/>
<evidence type="ECO:0000259" key="2">
    <source>
        <dbReference type="Pfam" id="PF12624"/>
    </source>
</evidence>
<protein>
    <submittedName>
        <fullName evidence="4">Vacuolar protein sorting-associated protein 13A-like</fullName>
    </submittedName>
</protein>
<name>A0ABM1B9Y5_LIMPO</name>
<accession>A0ABM1B9Y5</accession>
<gene>
    <name evidence="4" type="primary">LOC106462411</name>
</gene>
<evidence type="ECO:0000313" key="3">
    <source>
        <dbReference type="Proteomes" id="UP000694941"/>
    </source>
</evidence>
<organism evidence="3 4">
    <name type="scientific">Limulus polyphemus</name>
    <name type="common">Atlantic horseshoe crab</name>
    <dbReference type="NCBI Taxonomy" id="6850"/>
    <lineage>
        <taxon>Eukaryota</taxon>
        <taxon>Metazoa</taxon>
        <taxon>Ecdysozoa</taxon>
        <taxon>Arthropoda</taxon>
        <taxon>Chelicerata</taxon>
        <taxon>Merostomata</taxon>
        <taxon>Xiphosura</taxon>
        <taxon>Limulidae</taxon>
        <taxon>Limulus</taxon>
    </lineage>
</organism>
<dbReference type="InterPro" id="IPR026854">
    <property type="entry name" value="VPS13_N"/>
</dbReference>
<feature type="domain" description="Chorein N-terminal" evidence="2">
    <location>
        <begin position="1"/>
        <end position="800"/>
    </location>
</feature>
<feature type="non-terminal residue" evidence="4">
    <location>
        <position position="1088"/>
    </location>
</feature>
<evidence type="ECO:0000256" key="1">
    <source>
        <dbReference type="ARBA" id="ARBA00022448"/>
    </source>
</evidence>
<dbReference type="InterPro" id="IPR026847">
    <property type="entry name" value="VPS13"/>
</dbReference>
<keyword evidence="3" id="KW-1185">Reference proteome</keyword>
<dbReference type="PANTHER" id="PTHR16166">
    <property type="entry name" value="VACUOLAR PROTEIN SORTING-ASSOCIATED PROTEIN VPS13"/>
    <property type="match status" value="1"/>
</dbReference>